<gene>
    <name evidence="3" type="ORF">B4O97_06090</name>
</gene>
<keyword evidence="1" id="KW-0472">Membrane</keyword>
<comment type="caution">
    <text evidence="3">The sequence shown here is derived from an EMBL/GenBank/DDBJ whole genome shotgun (WGS) entry which is preliminary data.</text>
</comment>
<dbReference type="Proteomes" id="UP000192343">
    <property type="component" value="Unassembled WGS sequence"/>
</dbReference>
<feature type="transmembrane region" description="Helical" evidence="1">
    <location>
        <begin position="126"/>
        <end position="145"/>
    </location>
</feature>
<name>A0A1Y1S0B9_9SPIO</name>
<dbReference type="RefSeq" id="WP_083049204.1">
    <property type="nucleotide sequence ID" value="NZ_CAXXQO010000004.1"/>
</dbReference>
<keyword evidence="1" id="KW-0812">Transmembrane</keyword>
<dbReference type="EMBL" id="MWQY01000005">
    <property type="protein sequence ID" value="ORC36632.1"/>
    <property type="molecule type" value="Genomic_DNA"/>
</dbReference>
<feature type="transmembrane region" description="Helical" evidence="1">
    <location>
        <begin position="39"/>
        <end position="60"/>
    </location>
</feature>
<dbReference type="STRING" id="1963862.B4O97_06090"/>
<feature type="transmembrane region" description="Helical" evidence="1">
    <location>
        <begin position="7"/>
        <end position="27"/>
    </location>
</feature>
<dbReference type="AlphaFoldDB" id="A0A1Y1S0B9"/>
<evidence type="ECO:0000256" key="1">
    <source>
        <dbReference type="SAM" id="Phobius"/>
    </source>
</evidence>
<accession>A0A1Y1S0B9</accession>
<feature type="transmembrane region" description="Helical" evidence="1">
    <location>
        <begin position="80"/>
        <end position="97"/>
    </location>
</feature>
<evidence type="ECO:0000259" key="2">
    <source>
        <dbReference type="Pfam" id="PF07331"/>
    </source>
</evidence>
<organism evidence="3 4">
    <name type="scientific">Marispirochaeta aestuarii</name>
    <dbReference type="NCBI Taxonomy" id="1963862"/>
    <lineage>
        <taxon>Bacteria</taxon>
        <taxon>Pseudomonadati</taxon>
        <taxon>Spirochaetota</taxon>
        <taxon>Spirochaetia</taxon>
        <taxon>Spirochaetales</taxon>
        <taxon>Spirochaetaceae</taxon>
        <taxon>Marispirochaeta</taxon>
    </lineage>
</organism>
<keyword evidence="1" id="KW-1133">Transmembrane helix</keyword>
<dbReference type="InterPro" id="IPR009936">
    <property type="entry name" value="DUF1468"/>
</dbReference>
<dbReference type="Pfam" id="PF07331">
    <property type="entry name" value="TctB"/>
    <property type="match status" value="1"/>
</dbReference>
<feature type="domain" description="DUF1468" evidence="2">
    <location>
        <begin position="10"/>
        <end position="150"/>
    </location>
</feature>
<keyword evidence="4" id="KW-1185">Reference proteome</keyword>
<reference evidence="3 4" key="1">
    <citation type="submission" date="2017-03" db="EMBL/GenBank/DDBJ databases">
        <title>Draft Genome sequence of Marispirochaeta sp. strain JC444.</title>
        <authorList>
            <person name="Shivani Y."/>
            <person name="Subhash Y."/>
            <person name="Sasikala C."/>
            <person name="Ramana C."/>
        </authorList>
    </citation>
    <scope>NUCLEOTIDE SEQUENCE [LARGE SCALE GENOMIC DNA]</scope>
    <source>
        <strain evidence="3 4">JC444</strain>
    </source>
</reference>
<sequence length="156" mass="17457">MFKKAEIVFGGAAILFALLFFILAGDFPGARGHDVGMAFYPRVLSVLIIVLSFIVIFQGITRKETETESTGTLFYTEDNGVRRVVLLILATLIYPFLLQYAGFLILTPVYLGFLMWVIGAGKIPRILLLSVLTTVLIYVIFQRMLKIPLPTGLFYN</sequence>
<protein>
    <recommendedName>
        <fullName evidence="2">DUF1468 domain-containing protein</fullName>
    </recommendedName>
</protein>
<evidence type="ECO:0000313" key="3">
    <source>
        <dbReference type="EMBL" id="ORC36632.1"/>
    </source>
</evidence>
<evidence type="ECO:0000313" key="4">
    <source>
        <dbReference type="Proteomes" id="UP000192343"/>
    </source>
</evidence>
<proteinExistence type="predicted"/>